<dbReference type="EMBL" id="CP048711">
    <property type="protein sequence ID" value="QIB67293.1"/>
    <property type="molecule type" value="Genomic_DNA"/>
</dbReference>
<dbReference type="InterPro" id="IPR010710">
    <property type="entry name" value="DUF1289"/>
</dbReference>
<dbReference type="Pfam" id="PF06945">
    <property type="entry name" value="DUF1289"/>
    <property type="match status" value="1"/>
</dbReference>
<name>A0A6C0U604_9GAMM</name>
<dbReference type="PANTHER" id="PTHR35175:SF1">
    <property type="entry name" value="OXIDOREDUCTASE"/>
    <property type="match status" value="1"/>
</dbReference>
<dbReference type="RefSeq" id="WP_163496720.1">
    <property type="nucleotide sequence ID" value="NZ_CP048711.1"/>
</dbReference>
<reference evidence="1 2" key="1">
    <citation type="submission" date="2020-02" db="EMBL/GenBank/DDBJ databases">
        <title>Genome sequencing for Kineobactrum sp. M2.</title>
        <authorList>
            <person name="Park S.-J."/>
        </authorList>
    </citation>
    <scope>NUCLEOTIDE SEQUENCE [LARGE SCALE GENOMIC DNA]</scope>
    <source>
        <strain evidence="1 2">M2</strain>
    </source>
</reference>
<dbReference type="PANTHER" id="PTHR35175">
    <property type="entry name" value="DUF1289 DOMAIN-CONTAINING PROTEIN"/>
    <property type="match status" value="1"/>
</dbReference>
<sequence length="156" mass="17974">MLKATVKTPCIGVCSTGIGDAVCRGCKRFSHEVIHWNSYSPEQKRAIDGRLSTFLSQCVSNKLRVVDKPLLQWQLQVQQLRYNPEHDEYCWAYTLLKAGAGQILKPLDYGLDIEPPFRDLSLPRLRELIDQEFYVLSEAHYQRYIATPDLFAGQQR</sequence>
<organism evidence="1 2">
    <name type="scientific">Kineobactrum salinum</name>
    <dbReference type="NCBI Taxonomy" id="2708301"/>
    <lineage>
        <taxon>Bacteria</taxon>
        <taxon>Pseudomonadati</taxon>
        <taxon>Pseudomonadota</taxon>
        <taxon>Gammaproteobacteria</taxon>
        <taxon>Cellvibrionales</taxon>
        <taxon>Halieaceae</taxon>
        <taxon>Kineobactrum</taxon>
    </lineage>
</organism>
<dbReference type="AlphaFoldDB" id="A0A6C0U604"/>
<keyword evidence="2" id="KW-1185">Reference proteome</keyword>
<gene>
    <name evidence="1" type="ORF">G3T16_19710</name>
</gene>
<dbReference type="KEGG" id="kim:G3T16_19710"/>
<evidence type="ECO:0000313" key="2">
    <source>
        <dbReference type="Proteomes" id="UP000477680"/>
    </source>
</evidence>
<protein>
    <submittedName>
        <fullName evidence="1">DUF1289 domain-containing protein</fullName>
    </submittedName>
</protein>
<dbReference type="Proteomes" id="UP000477680">
    <property type="component" value="Chromosome"/>
</dbReference>
<evidence type="ECO:0000313" key="1">
    <source>
        <dbReference type="EMBL" id="QIB67293.1"/>
    </source>
</evidence>
<proteinExistence type="predicted"/>
<accession>A0A6C0U604</accession>